<evidence type="ECO:0000313" key="1">
    <source>
        <dbReference type="EMBL" id="KKM08467.1"/>
    </source>
</evidence>
<name>A0A0F9KB85_9ZZZZ</name>
<protein>
    <submittedName>
        <fullName evidence="1">Uncharacterized protein</fullName>
    </submittedName>
</protein>
<comment type="caution">
    <text evidence="1">The sequence shown here is derived from an EMBL/GenBank/DDBJ whole genome shotgun (WGS) entry which is preliminary data.</text>
</comment>
<gene>
    <name evidence="1" type="ORF">LCGC14_1724170</name>
</gene>
<accession>A0A0F9KB85</accession>
<proteinExistence type="predicted"/>
<organism evidence="1">
    <name type="scientific">marine sediment metagenome</name>
    <dbReference type="NCBI Taxonomy" id="412755"/>
    <lineage>
        <taxon>unclassified sequences</taxon>
        <taxon>metagenomes</taxon>
        <taxon>ecological metagenomes</taxon>
    </lineage>
</organism>
<dbReference type="EMBL" id="LAZR01015559">
    <property type="protein sequence ID" value="KKM08467.1"/>
    <property type="molecule type" value="Genomic_DNA"/>
</dbReference>
<sequence length="76" mass="8629">MIDVKCKDDDSKTEGKNIYPCLKICRNSGRIVLFVAPKDGYQLSCETEGCNLLHHSTMWTEDLYTLYPGTIELKNA</sequence>
<dbReference type="AlphaFoldDB" id="A0A0F9KB85"/>
<reference evidence="1" key="1">
    <citation type="journal article" date="2015" name="Nature">
        <title>Complex archaea that bridge the gap between prokaryotes and eukaryotes.</title>
        <authorList>
            <person name="Spang A."/>
            <person name="Saw J.H."/>
            <person name="Jorgensen S.L."/>
            <person name="Zaremba-Niedzwiedzka K."/>
            <person name="Martijn J."/>
            <person name="Lind A.E."/>
            <person name="van Eijk R."/>
            <person name="Schleper C."/>
            <person name="Guy L."/>
            <person name="Ettema T.J."/>
        </authorList>
    </citation>
    <scope>NUCLEOTIDE SEQUENCE</scope>
</reference>